<accession>A0A0D3JY24</accession>
<evidence type="ECO:0000256" key="1">
    <source>
        <dbReference type="ARBA" id="ARBA00004123"/>
    </source>
</evidence>
<keyword evidence="3 7" id="KW-0805">Transcription regulation</keyword>
<dbReference type="GO" id="GO:0003712">
    <property type="term" value="F:transcription coregulator activity"/>
    <property type="evidence" value="ECO:0007669"/>
    <property type="project" value="UniProtKB-UniRule"/>
</dbReference>
<comment type="function">
    <text evidence="7">Component of the Mediator complex, a coactivator involved in the regulated transcription of nearly all RNA polymerase II-dependent genes. Mediator functions as a bridge to convey information from gene-specific regulatory proteins to the basal RNA polymerase II transcription machinery. Mediator is recruited to promoters by direct interactions with regulatory proteins and serves as a scaffold for the assembly of a functional preinitiation complex with RNA polymerase II and the general transcription factors.</text>
</comment>
<protein>
    <recommendedName>
        <fullName evidence="7">Mediator of RNA polymerase II transcription subunit 14</fullName>
    </recommendedName>
    <alternativeName>
        <fullName evidence="7">Mediator complex subunit 14</fullName>
    </alternativeName>
</protein>
<dbReference type="STRING" id="2903.R1F588"/>
<keyword evidence="6 7" id="KW-0539">Nucleus</keyword>
<evidence type="ECO:0000256" key="6">
    <source>
        <dbReference type="ARBA" id="ARBA00023242"/>
    </source>
</evidence>
<sequence>MIGIGPKAVDNASMNADGWLTTSGAVPLEDVVFAATQAVQGGLLELAKHLGGRMTESQRRDAIRSYLGEARGTLERLLMLVRWALGSHAHTSGLSGALAASLERQDAMRRAADDLFHLHRTMPLGVVPQHDVLAAVDILSSGTFSQLPRALRAPVPEEAASRRQASRALRWLRGELRRKRQHWRLPEGVQVAALRGSVRCLVPGEYVLALTAEDGAGAPWRLVRLRLLAGSPSPRSPDHGAATVREWRRLWREAASVLETRPAQPLLRLHPPLHAACAQLALARLHAEAVSLARGAAWAGRLHATQKLSPTGAVLALTLEYAFAASHPFGGGGGAGGGAAGPAGGMLGRSSLVLRPASECGLEMSHRPPLGAALAPADASAQPRGTWGQASGGGVRAGGGGQLAIAARLAAARTGVAAAARALGLQPLEGAAPRLPAPEARRGVWAREGEGEAGELPRIARDLRAALAAALRLARRRLLSEELSANGLRHEARGDEIALSPLRAEACEAEAAGRGAALRLLSDLRAVSLVRELLRRFETHRAAGAAGTAGASVASASCAAVELRLGGGTRLRVACAAEPAAPGGNGCRAAPRIEVSVNGAPPTGSRLLAAAAELHRTASLYSLVVELVS</sequence>
<evidence type="ECO:0000256" key="4">
    <source>
        <dbReference type="ARBA" id="ARBA00023159"/>
    </source>
</evidence>
<proteinExistence type="inferred from homology"/>
<comment type="subcellular location">
    <subcellularLocation>
        <location evidence="1 7">Nucleus</location>
    </subcellularLocation>
</comment>
<dbReference type="GO" id="GO:0006357">
    <property type="term" value="P:regulation of transcription by RNA polymerase II"/>
    <property type="evidence" value="ECO:0007669"/>
    <property type="project" value="InterPro"/>
</dbReference>
<evidence type="ECO:0000259" key="8">
    <source>
        <dbReference type="Pfam" id="PF08638"/>
    </source>
</evidence>
<keyword evidence="4 7" id="KW-0010">Activator</keyword>
<evidence type="ECO:0000256" key="3">
    <source>
        <dbReference type="ARBA" id="ARBA00023015"/>
    </source>
</evidence>
<comment type="similarity">
    <text evidence="2 7">Belongs to the Mediator complex subunit 14 family.</text>
</comment>
<evidence type="ECO:0000256" key="7">
    <source>
        <dbReference type="RuleBase" id="RU365082"/>
    </source>
</evidence>
<dbReference type="InterPro" id="IPR055122">
    <property type="entry name" value="Med14_N"/>
</dbReference>
<dbReference type="Proteomes" id="UP000013827">
    <property type="component" value="Unassembled WGS sequence"/>
</dbReference>
<reference evidence="10" key="1">
    <citation type="journal article" date="2013" name="Nature">
        <title>Pan genome of the phytoplankton Emiliania underpins its global distribution.</title>
        <authorList>
            <person name="Read B.A."/>
            <person name="Kegel J."/>
            <person name="Klute M.J."/>
            <person name="Kuo A."/>
            <person name="Lefebvre S.C."/>
            <person name="Maumus F."/>
            <person name="Mayer C."/>
            <person name="Miller J."/>
            <person name="Monier A."/>
            <person name="Salamov A."/>
            <person name="Young J."/>
            <person name="Aguilar M."/>
            <person name="Claverie J.M."/>
            <person name="Frickenhaus S."/>
            <person name="Gonzalez K."/>
            <person name="Herman E.K."/>
            <person name="Lin Y.C."/>
            <person name="Napier J."/>
            <person name="Ogata H."/>
            <person name="Sarno A.F."/>
            <person name="Shmutz J."/>
            <person name="Schroeder D."/>
            <person name="de Vargas C."/>
            <person name="Verret F."/>
            <person name="von Dassow P."/>
            <person name="Valentin K."/>
            <person name="Van de Peer Y."/>
            <person name="Wheeler G."/>
            <person name="Dacks J.B."/>
            <person name="Delwiche C.F."/>
            <person name="Dyhrman S.T."/>
            <person name="Glockner G."/>
            <person name="John U."/>
            <person name="Richards T."/>
            <person name="Worden A.Z."/>
            <person name="Zhang X."/>
            <person name="Grigoriev I.V."/>
            <person name="Allen A.E."/>
            <person name="Bidle K."/>
            <person name="Borodovsky M."/>
            <person name="Bowler C."/>
            <person name="Brownlee C."/>
            <person name="Cock J.M."/>
            <person name="Elias M."/>
            <person name="Gladyshev V.N."/>
            <person name="Groth M."/>
            <person name="Guda C."/>
            <person name="Hadaegh A."/>
            <person name="Iglesias-Rodriguez M.D."/>
            <person name="Jenkins J."/>
            <person name="Jones B.M."/>
            <person name="Lawson T."/>
            <person name="Leese F."/>
            <person name="Lindquist E."/>
            <person name="Lobanov A."/>
            <person name="Lomsadze A."/>
            <person name="Malik S.B."/>
            <person name="Marsh M.E."/>
            <person name="Mackinder L."/>
            <person name="Mock T."/>
            <person name="Mueller-Roeber B."/>
            <person name="Pagarete A."/>
            <person name="Parker M."/>
            <person name="Probert I."/>
            <person name="Quesneville H."/>
            <person name="Raines C."/>
            <person name="Rensing S.A."/>
            <person name="Riano-Pachon D.M."/>
            <person name="Richier S."/>
            <person name="Rokitta S."/>
            <person name="Shiraiwa Y."/>
            <person name="Soanes D.M."/>
            <person name="van der Giezen M."/>
            <person name="Wahlund T.M."/>
            <person name="Williams B."/>
            <person name="Wilson W."/>
            <person name="Wolfe G."/>
            <person name="Wurch L.L."/>
        </authorList>
    </citation>
    <scope>NUCLEOTIDE SEQUENCE</scope>
</reference>
<keyword evidence="10" id="KW-1185">Reference proteome</keyword>
<dbReference type="RefSeq" id="XP_005780838.1">
    <property type="nucleotide sequence ID" value="XM_005780781.1"/>
</dbReference>
<comment type="subunit">
    <text evidence="7">Component of the Mediator complex.</text>
</comment>
<keyword evidence="5 7" id="KW-0804">Transcription</keyword>
<dbReference type="EnsemblProtists" id="EOD28409">
    <property type="protein sequence ID" value="EOD28409"/>
    <property type="gene ID" value="EMIHUDRAFT_449976"/>
</dbReference>
<dbReference type="PANTHER" id="PTHR12809:SF2">
    <property type="entry name" value="MEDIATOR OF RNA POLYMERASE II TRANSCRIPTION SUBUNIT 14"/>
    <property type="match status" value="1"/>
</dbReference>
<evidence type="ECO:0000256" key="5">
    <source>
        <dbReference type="ARBA" id="ARBA00023163"/>
    </source>
</evidence>
<dbReference type="GO" id="GO:0070847">
    <property type="term" value="C:core mediator complex"/>
    <property type="evidence" value="ECO:0007669"/>
    <property type="project" value="TreeGrafter"/>
</dbReference>
<dbReference type="eggNOG" id="KOG1875">
    <property type="taxonomic scope" value="Eukaryota"/>
</dbReference>
<dbReference type="GeneID" id="17273955"/>
<reference evidence="9" key="2">
    <citation type="submission" date="2024-10" db="UniProtKB">
        <authorList>
            <consortium name="EnsemblProtists"/>
        </authorList>
    </citation>
    <scope>IDENTIFICATION</scope>
</reference>
<dbReference type="Pfam" id="PF08638">
    <property type="entry name" value="Med14"/>
    <property type="match status" value="1"/>
</dbReference>
<dbReference type="GO" id="GO:0016592">
    <property type="term" value="C:mediator complex"/>
    <property type="evidence" value="ECO:0007669"/>
    <property type="project" value="UniProtKB-UniRule"/>
</dbReference>
<dbReference type="PaxDb" id="2903-EOD28409"/>
<organism evidence="9 10">
    <name type="scientific">Emiliania huxleyi (strain CCMP1516)</name>
    <dbReference type="NCBI Taxonomy" id="280463"/>
    <lineage>
        <taxon>Eukaryota</taxon>
        <taxon>Haptista</taxon>
        <taxon>Haptophyta</taxon>
        <taxon>Prymnesiophyceae</taxon>
        <taxon>Isochrysidales</taxon>
        <taxon>Noelaerhabdaceae</taxon>
        <taxon>Emiliania</taxon>
    </lineage>
</organism>
<name>A0A0D3JY24_EMIH1</name>
<dbReference type="InterPro" id="IPR013947">
    <property type="entry name" value="Mediator_Med14"/>
</dbReference>
<evidence type="ECO:0000256" key="2">
    <source>
        <dbReference type="ARBA" id="ARBA00007813"/>
    </source>
</evidence>
<dbReference type="PANTHER" id="PTHR12809">
    <property type="entry name" value="MEDIATOR COMPLEX SUBUNIT"/>
    <property type="match status" value="1"/>
</dbReference>
<evidence type="ECO:0000313" key="10">
    <source>
        <dbReference type="Proteomes" id="UP000013827"/>
    </source>
</evidence>
<feature type="domain" description="Mediator complex subunit MED14 N-terminal" evidence="8">
    <location>
        <begin position="26"/>
        <end position="213"/>
    </location>
</feature>
<dbReference type="KEGG" id="ehx:EMIHUDRAFT_449976"/>
<dbReference type="AlphaFoldDB" id="A0A0D3JY24"/>
<dbReference type="HOGENOM" id="CLU_435094_0_0_1"/>
<evidence type="ECO:0000313" key="9">
    <source>
        <dbReference type="EnsemblProtists" id="EOD28409"/>
    </source>
</evidence>